<organism evidence="1 2">
    <name type="scientific">Entomobacter blattae</name>
    <dbReference type="NCBI Taxonomy" id="2762277"/>
    <lineage>
        <taxon>Bacteria</taxon>
        <taxon>Pseudomonadati</taxon>
        <taxon>Pseudomonadota</taxon>
        <taxon>Alphaproteobacteria</taxon>
        <taxon>Acetobacterales</taxon>
        <taxon>Acetobacteraceae</taxon>
        <taxon>Entomobacter</taxon>
    </lineage>
</organism>
<reference evidence="1 2" key="1">
    <citation type="submission" date="2020-08" db="EMBL/GenBank/DDBJ databases">
        <title>Complete genome sequence of Entomobacter blattae G55GP.</title>
        <authorList>
            <person name="Poehlein A."/>
            <person name="Guzman J."/>
            <person name="Daniel R."/>
            <person name="Vilcinskas A."/>
        </authorList>
    </citation>
    <scope>NUCLEOTIDE SEQUENCE [LARGE SCALE GENOMIC DNA]</scope>
    <source>
        <strain evidence="1 2">G55GP</strain>
    </source>
</reference>
<protein>
    <submittedName>
        <fullName evidence="1">Uncharacterized protein</fullName>
    </submittedName>
</protein>
<gene>
    <name evidence="1" type="ORF">JGUZn3_08720</name>
</gene>
<name>A0A7H1NQP4_9PROT</name>
<evidence type="ECO:0000313" key="2">
    <source>
        <dbReference type="Proteomes" id="UP000516349"/>
    </source>
</evidence>
<dbReference type="SUPFAM" id="SSF102829">
    <property type="entry name" value="Cell division protein ZapA-like"/>
    <property type="match status" value="1"/>
</dbReference>
<proteinExistence type="predicted"/>
<dbReference type="KEGG" id="ebla:JGUZn3_08720"/>
<dbReference type="InterPro" id="IPR036192">
    <property type="entry name" value="Cell_div_ZapA-like_sf"/>
</dbReference>
<dbReference type="EMBL" id="CP060244">
    <property type="protein sequence ID" value="QNT78104.1"/>
    <property type="molecule type" value="Genomic_DNA"/>
</dbReference>
<dbReference type="RefSeq" id="WP_203414471.1">
    <property type="nucleotide sequence ID" value="NZ_CP060244.1"/>
</dbReference>
<sequence length="71" mass="8047">MGQVTVKINGYAYTVICEDGQEQHLQDSSLEKLLSNTPTSVEMFQNTKESISIRLDERHKTSRYLTGLLSL</sequence>
<dbReference type="Gene3D" id="3.30.160.880">
    <property type="entry name" value="Cell division protein ZapA protomer, N-terminal domain"/>
    <property type="match status" value="1"/>
</dbReference>
<keyword evidence="2" id="KW-1185">Reference proteome</keyword>
<dbReference type="Proteomes" id="UP000516349">
    <property type="component" value="Chromosome"/>
</dbReference>
<evidence type="ECO:0000313" key="1">
    <source>
        <dbReference type="EMBL" id="QNT78104.1"/>
    </source>
</evidence>
<dbReference type="InterPro" id="IPR042233">
    <property type="entry name" value="Cell_div_ZapA_N"/>
</dbReference>
<accession>A0A7H1NQP4</accession>
<dbReference type="AlphaFoldDB" id="A0A7H1NQP4"/>